<dbReference type="Proteomes" id="UP000233781">
    <property type="component" value="Unassembled WGS sequence"/>
</dbReference>
<gene>
    <name evidence="4" type="ORF">ATL31_1814</name>
</gene>
<feature type="compositionally biased region" description="Low complexity" evidence="1">
    <location>
        <begin position="102"/>
        <end position="121"/>
    </location>
</feature>
<proteinExistence type="predicted"/>
<feature type="region of interest" description="Disordered" evidence="1">
    <location>
        <begin position="99"/>
        <end position="122"/>
    </location>
</feature>
<dbReference type="EMBL" id="PJNE01000001">
    <property type="protein sequence ID" value="PKW26985.1"/>
    <property type="molecule type" value="Genomic_DNA"/>
</dbReference>
<evidence type="ECO:0000256" key="2">
    <source>
        <dbReference type="SAM" id="Phobius"/>
    </source>
</evidence>
<dbReference type="AlphaFoldDB" id="A0A2N3YJG1"/>
<dbReference type="Pfam" id="PF10708">
    <property type="entry name" value="DUF2510"/>
    <property type="match status" value="1"/>
</dbReference>
<evidence type="ECO:0000313" key="4">
    <source>
        <dbReference type="EMBL" id="PKW26985.1"/>
    </source>
</evidence>
<keyword evidence="5" id="KW-1185">Reference proteome</keyword>
<comment type="caution">
    <text evidence="4">The sequence shown here is derived from an EMBL/GenBank/DDBJ whole genome shotgun (WGS) entry which is preliminary data.</text>
</comment>
<feature type="region of interest" description="Disordered" evidence="1">
    <location>
        <begin position="1"/>
        <end position="59"/>
    </location>
</feature>
<keyword evidence="2" id="KW-0472">Membrane</keyword>
<evidence type="ECO:0000259" key="3">
    <source>
        <dbReference type="Pfam" id="PF10708"/>
    </source>
</evidence>
<protein>
    <submittedName>
        <fullName evidence="4">Uncharacterized protein DUF2510</fullName>
    </submittedName>
</protein>
<dbReference type="InterPro" id="IPR018929">
    <property type="entry name" value="DUF2510"/>
</dbReference>
<organism evidence="4 5">
    <name type="scientific">Phycicoccus duodecadis</name>
    <dbReference type="NCBI Taxonomy" id="173053"/>
    <lineage>
        <taxon>Bacteria</taxon>
        <taxon>Bacillati</taxon>
        <taxon>Actinomycetota</taxon>
        <taxon>Actinomycetes</taxon>
        <taxon>Micrococcales</taxon>
        <taxon>Intrasporangiaceae</taxon>
        <taxon>Phycicoccus</taxon>
    </lineage>
</organism>
<feature type="transmembrane region" description="Helical" evidence="2">
    <location>
        <begin position="67"/>
        <end position="90"/>
    </location>
</feature>
<evidence type="ECO:0000313" key="5">
    <source>
        <dbReference type="Proteomes" id="UP000233781"/>
    </source>
</evidence>
<keyword evidence="2" id="KW-0812">Transmembrane</keyword>
<name>A0A2N3YJG1_9MICO</name>
<feature type="compositionally biased region" description="Low complexity" evidence="1">
    <location>
        <begin position="41"/>
        <end position="51"/>
    </location>
</feature>
<keyword evidence="2" id="KW-1133">Transmembrane helix</keyword>
<accession>A0A2N3YJG1</accession>
<dbReference type="RefSeq" id="WP_101395470.1">
    <property type="nucleotide sequence ID" value="NZ_PJNE01000001.1"/>
</dbReference>
<feature type="domain" description="DUF2510" evidence="3">
    <location>
        <begin position="5"/>
        <end position="34"/>
    </location>
</feature>
<reference evidence="4 5" key="1">
    <citation type="submission" date="2017-12" db="EMBL/GenBank/DDBJ databases">
        <title>Sequencing the genomes of 1000 Actinobacteria strains.</title>
        <authorList>
            <person name="Klenk H.-P."/>
        </authorList>
    </citation>
    <scope>NUCLEOTIDE SEQUENCE [LARGE SCALE GENOMIC DNA]</scope>
    <source>
        <strain evidence="4 5">DSM 12806</strain>
    </source>
</reference>
<sequence length="222" mass="22698">MSAPPGWHPQPDGRERWWDGQQWTDHTRDPQVAPLAPAPAAPYGQAGTTGAWQPPQRSGMSGGAKGCLIAVAVLLLLLVVGAVVAVVLFARNVSSAVDDARSSFPSSLPTSLPSGLPSDLPNGGTTTTVRIGEGFPVGGARVEDGWSLGDAGSVGRSIEGMRVTGSPDQPVFFTLRFTGGGADAETVCTATGDSTSSSREVTCVPVFGDVPDDSPVEVTSAL</sequence>
<evidence type="ECO:0000256" key="1">
    <source>
        <dbReference type="SAM" id="MobiDB-lite"/>
    </source>
</evidence>
<dbReference type="OrthoDB" id="1698584at2"/>